<feature type="compositionally biased region" description="Basic residues" evidence="1">
    <location>
        <begin position="80"/>
        <end position="91"/>
    </location>
</feature>
<evidence type="ECO:0000313" key="3">
    <source>
        <dbReference type="Proteomes" id="UP000008022"/>
    </source>
</evidence>
<dbReference type="AlphaFoldDB" id="A0A0E0Q617"/>
<name>A0A0E0Q617_ORYRU</name>
<reference evidence="2" key="2">
    <citation type="submission" date="2015-06" db="UniProtKB">
        <authorList>
            <consortium name="EnsemblPlants"/>
        </authorList>
    </citation>
    <scope>IDENTIFICATION</scope>
</reference>
<dbReference type="Proteomes" id="UP000008022">
    <property type="component" value="Unassembled WGS sequence"/>
</dbReference>
<dbReference type="HOGENOM" id="CLU_1557789_0_0_1"/>
<reference evidence="3" key="1">
    <citation type="submission" date="2013-06" db="EMBL/GenBank/DDBJ databases">
        <authorList>
            <person name="Zhao Q."/>
        </authorList>
    </citation>
    <scope>NUCLEOTIDE SEQUENCE</scope>
    <source>
        <strain evidence="3">cv. W1943</strain>
    </source>
</reference>
<feature type="region of interest" description="Disordered" evidence="1">
    <location>
        <begin position="43"/>
        <end position="91"/>
    </location>
</feature>
<feature type="region of interest" description="Disordered" evidence="1">
    <location>
        <begin position="1"/>
        <end position="25"/>
    </location>
</feature>
<proteinExistence type="predicted"/>
<sequence length="172" mass="18947">MASSTSRQRQWQRRGARGEGGGSGWTMATAQWLVDGTAGCCGNGAHSRRRQRRGARGDGRGSGEVAIGSSGCNGGEAWRSRKASRGRGRRPHLAGAAVIGGVGGRLGVERHGCWQWRSARRERHGRWQGGRHGVRGTADGRKPDWRERLIRWWRRTARRDEARPAVKEATTM</sequence>
<protein>
    <submittedName>
        <fullName evidence="2">Uncharacterized protein</fullName>
    </submittedName>
</protein>
<organism evidence="2 3">
    <name type="scientific">Oryza rufipogon</name>
    <name type="common">Brownbeard rice</name>
    <name type="synonym">Asian wild rice</name>
    <dbReference type="NCBI Taxonomy" id="4529"/>
    <lineage>
        <taxon>Eukaryota</taxon>
        <taxon>Viridiplantae</taxon>
        <taxon>Streptophyta</taxon>
        <taxon>Embryophyta</taxon>
        <taxon>Tracheophyta</taxon>
        <taxon>Spermatophyta</taxon>
        <taxon>Magnoliopsida</taxon>
        <taxon>Liliopsida</taxon>
        <taxon>Poales</taxon>
        <taxon>Poaceae</taxon>
        <taxon>BOP clade</taxon>
        <taxon>Oryzoideae</taxon>
        <taxon>Oryzeae</taxon>
        <taxon>Oryzinae</taxon>
        <taxon>Oryza</taxon>
    </lineage>
</organism>
<evidence type="ECO:0000313" key="2">
    <source>
        <dbReference type="EnsemblPlants" id="ORUFI07G08460.1"/>
    </source>
</evidence>
<evidence type="ECO:0000256" key="1">
    <source>
        <dbReference type="SAM" id="MobiDB-lite"/>
    </source>
</evidence>
<keyword evidence="3" id="KW-1185">Reference proteome</keyword>
<accession>A0A0E0Q617</accession>
<dbReference type="OMA" id="WWRRTAR"/>
<dbReference type="EnsemblPlants" id="ORUFI07G08460.1">
    <property type="protein sequence ID" value="ORUFI07G08460.1"/>
    <property type="gene ID" value="ORUFI07G08460"/>
</dbReference>
<dbReference type="Gramene" id="ORUFI07G08460.1">
    <property type="protein sequence ID" value="ORUFI07G08460.1"/>
    <property type="gene ID" value="ORUFI07G08460"/>
</dbReference>